<evidence type="ECO:0000256" key="1">
    <source>
        <dbReference type="SAM" id="Phobius"/>
    </source>
</evidence>
<keyword evidence="1" id="KW-0472">Membrane</keyword>
<protein>
    <submittedName>
        <fullName evidence="2">Uncharacterized protein</fullName>
    </submittedName>
</protein>
<dbReference type="EMBL" id="CP002727">
    <property type="protein sequence ID" value="AEF20547.1"/>
    <property type="molecule type" value="Genomic_DNA"/>
</dbReference>
<gene>
    <name evidence="2" type="ordered locus">Psefu_0565</name>
</gene>
<name>F6AIF9_PSEF1</name>
<feature type="transmembrane region" description="Helical" evidence="1">
    <location>
        <begin position="156"/>
        <end position="187"/>
    </location>
</feature>
<keyword evidence="1" id="KW-1133">Transmembrane helix</keyword>
<feature type="transmembrane region" description="Helical" evidence="1">
    <location>
        <begin position="216"/>
        <end position="235"/>
    </location>
</feature>
<dbReference type="RefSeq" id="WP_013789689.1">
    <property type="nucleotide sequence ID" value="NC_015556.1"/>
</dbReference>
<dbReference type="Proteomes" id="UP000000686">
    <property type="component" value="Chromosome"/>
</dbReference>
<reference evidence="2 3" key="1">
    <citation type="submission" date="2011-04" db="EMBL/GenBank/DDBJ databases">
        <title>Complete sequence of Pseudomonas fulva 12-X.</title>
        <authorList>
            <consortium name="US DOE Joint Genome Institute"/>
            <person name="Lucas S."/>
            <person name="Han J."/>
            <person name="Lapidus A."/>
            <person name="Cheng J.-F."/>
            <person name="Goodwin L."/>
            <person name="Pitluck S."/>
            <person name="Peters L."/>
            <person name="Mikhailova N."/>
            <person name="Pagani I."/>
            <person name="Davenport K."/>
            <person name="Han C."/>
            <person name="Tapia R."/>
            <person name="Land M."/>
            <person name="Hauser L."/>
            <person name="Kyrpides N."/>
            <person name="Ivanova N."/>
            <person name="Pagani I."/>
            <person name="Lcollab F.I."/>
            <person name="Woyke T."/>
        </authorList>
    </citation>
    <scope>NUCLEOTIDE SEQUENCE [LARGE SCALE GENOMIC DNA]</scope>
    <source>
        <strain evidence="3">12-X</strain>
    </source>
</reference>
<dbReference type="AlphaFoldDB" id="F6AIF9"/>
<evidence type="ECO:0000313" key="3">
    <source>
        <dbReference type="Proteomes" id="UP000000686"/>
    </source>
</evidence>
<organism evidence="2 3">
    <name type="scientific">Pseudomonas fulva (strain 12-X)</name>
    <dbReference type="NCBI Taxonomy" id="743720"/>
    <lineage>
        <taxon>Bacteria</taxon>
        <taxon>Pseudomonadati</taxon>
        <taxon>Pseudomonadota</taxon>
        <taxon>Gammaproteobacteria</taxon>
        <taxon>Pseudomonadales</taxon>
        <taxon>Pseudomonadaceae</taxon>
        <taxon>Pseudomonas</taxon>
    </lineage>
</organism>
<feature type="transmembrane region" description="Helical" evidence="1">
    <location>
        <begin position="112"/>
        <end position="136"/>
    </location>
</feature>
<accession>F6AIF9</accession>
<evidence type="ECO:0000313" key="2">
    <source>
        <dbReference type="EMBL" id="AEF20547.1"/>
    </source>
</evidence>
<dbReference type="HOGENOM" id="CLU_917870_0_0_6"/>
<keyword evidence="3" id="KW-1185">Reference proteome</keyword>
<proteinExistence type="predicted"/>
<feature type="transmembrane region" description="Helical" evidence="1">
    <location>
        <begin position="51"/>
        <end position="70"/>
    </location>
</feature>
<feature type="transmembrane region" description="Helical" evidence="1">
    <location>
        <begin position="76"/>
        <end position="100"/>
    </location>
</feature>
<keyword evidence="1" id="KW-0812">Transmembrane</keyword>
<sequence length="303" mass="32910">MLALYVVFIIYMVLPALSGGLILAATKHGLITTTHGNRLTGKAKSLKPETYAAGAVLVSISVLIIIAGYNGAGGRAAGWIVGTVFTSVVSSTLVLAVIMLRASTIYELSPATFKWIGSLIALLLVYISSVYADAFIANELGIVGTEINAAQRALTILFLPFVCAFALSWTLLPIYAVAGILWIWHVFTDETKEQQRLRFFMLGDKNSPLRTNKAEIYMVLFVSLAFATLIPLNAVDIATKDYATDRQANKAIVWASFHLDNHSCFPNAHKGTRFALIDAKRVAAASPDEKLAYTYKVKSCDQP</sequence>
<feature type="transmembrane region" description="Helical" evidence="1">
    <location>
        <begin position="6"/>
        <end position="30"/>
    </location>
</feature>
<dbReference type="KEGG" id="pfv:Psefu_0565"/>